<gene>
    <name evidence="1" type="ORF">PSYPI_46115</name>
</gene>
<dbReference type="Gene3D" id="3.20.20.140">
    <property type="entry name" value="Metal-dependent hydrolases"/>
    <property type="match status" value="1"/>
</dbReference>
<dbReference type="SUPFAM" id="SSF51556">
    <property type="entry name" value="Metallo-dependent hydrolases"/>
    <property type="match status" value="1"/>
</dbReference>
<feature type="non-terminal residue" evidence="1">
    <location>
        <position position="48"/>
    </location>
</feature>
<feature type="non-terminal residue" evidence="1">
    <location>
        <position position="1"/>
    </location>
</feature>
<name>F3GQK4_PSESJ</name>
<organism evidence="1 2">
    <name type="scientific">Pseudomonas syringae pv. pisi str. 1704B</name>
    <dbReference type="NCBI Taxonomy" id="629263"/>
    <lineage>
        <taxon>Bacteria</taxon>
        <taxon>Pseudomonadati</taxon>
        <taxon>Pseudomonadota</taxon>
        <taxon>Gammaproteobacteria</taxon>
        <taxon>Pseudomonadales</taxon>
        <taxon>Pseudomonadaceae</taxon>
        <taxon>Pseudomonas</taxon>
        <taxon>Pseudomonas syringae</taxon>
    </lineage>
</organism>
<evidence type="ECO:0000313" key="1">
    <source>
        <dbReference type="EMBL" id="EGH49357.1"/>
    </source>
</evidence>
<dbReference type="BioCyc" id="PSYR629263:G11X0-8508-MONOMER"/>
<comment type="caution">
    <text evidence="1">The sequence shown here is derived from an EMBL/GenBank/DDBJ whole genome shotgun (WGS) entry which is preliminary data.</text>
</comment>
<dbReference type="InterPro" id="IPR032466">
    <property type="entry name" value="Metal_Hydrolase"/>
</dbReference>
<dbReference type="HOGENOM" id="CLU_3146557_0_0_6"/>
<accession>F3GQK4</accession>
<keyword evidence="2" id="KW-1185">Reference proteome</keyword>
<sequence length="48" mass="5414">PRDRLPAAVVHCFTGERAALFSYLDLDLHIGITGWICDERRGTHLHAL</sequence>
<dbReference type="AlphaFoldDB" id="F3GQK4"/>
<evidence type="ECO:0000313" key="2">
    <source>
        <dbReference type="Proteomes" id="UP000004986"/>
    </source>
</evidence>
<dbReference type="EMBL" id="AEAI01004168">
    <property type="protein sequence ID" value="EGH49357.1"/>
    <property type="molecule type" value="Genomic_DNA"/>
</dbReference>
<reference evidence="1 2" key="1">
    <citation type="journal article" date="2011" name="PLoS Pathog.">
        <title>Dynamic evolution of pathogenicity revealed by sequencing and comparative genomics of 19 Pseudomonas syringae isolates.</title>
        <authorList>
            <person name="Baltrus D.A."/>
            <person name="Nishimura M.T."/>
            <person name="Romanchuk A."/>
            <person name="Chang J.H."/>
            <person name="Mukhtar M.S."/>
            <person name="Cherkis K."/>
            <person name="Roach J."/>
            <person name="Grant S.R."/>
            <person name="Jones C.D."/>
            <person name="Dangl J.L."/>
        </authorList>
    </citation>
    <scope>NUCLEOTIDE SEQUENCE [LARGE SCALE GENOMIC DNA]</scope>
    <source>
        <strain evidence="1 2">1704B</strain>
    </source>
</reference>
<dbReference type="Proteomes" id="UP000004986">
    <property type="component" value="Unassembled WGS sequence"/>
</dbReference>
<protein>
    <submittedName>
        <fullName evidence="1">TatD-related deoxyribonuclease</fullName>
    </submittedName>
</protein>
<proteinExistence type="predicted"/>